<sequence length="593" mass="67885">MKRGSELAFDAIQRTIGEIILIGEHVIPRYQRPYAWDEENVFDLWNDLKDNPEGHFLGNMVVHPSGSDSWDLVDGQQRLTTVLIAIRAIKDAYEKIGEKGRAQGLFNYLQRVDLSGDPTFRLKYRTESGFLHLSLFSEPESKIRQTNPKSNADKAQYSAYKIFARNIEAEVDKSRGPDVETIDAIRDRFIRSTVVYVRVDDRQDAFRIFETLNDRGKSLNQVDLVKNQVISSIPVTAAQEEERLWVKSVSQIESISWSKVKVEDFLGYLWNSTSHQQDDEIVAVNRIRRSVDAYMRSKANAEQGARDFIRLFSETAEIFKEFDECLASPNGKHWADLVPAERWRPDRYASVDHSLYGCLVPGSNLPLNLLFSLLRNYIHGTRRTLSNARLVDFLRAIENLQFRWSISQRPSTSTIRRAYRRAAYSVDSASTANDIVKALQQFKRDANSLMPTDAQFKDGLKKLTYFTQRPQDVHRVRHTLERIEEFWGSSRLSRNQVVTLEHIEPQGAKSINSNQNFWVGKLGNLMLLPMEVNSALPSAFSGKAPKLAQWANSKDLILQKQIEVGAWGNAVANRRMEELLDAAISVWPKVMTI</sequence>
<dbReference type="Pfam" id="PF07510">
    <property type="entry name" value="GmrSD_C"/>
    <property type="match status" value="1"/>
</dbReference>
<evidence type="ECO:0000313" key="3">
    <source>
        <dbReference type="EMBL" id="MBZ6151500.1"/>
    </source>
</evidence>
<comment type="caution">
    <text evidence="3">The sequence shown here is derived from an EMBL/GenBank/DDBJ whole genome shotgun (WGS) entry which is preliminary data.</text>
</comment>
<feature type="domain" description="GmrSD restriction endonucleases C-terminal" evidence="2">
    <location>
        <begin position="460"/>
        <end position="581"/>
    </location>
</feature>
<proteinExistence type="predicted"/>
<keyword evidence="3" id="KW-0378">Hydrolase</keyword>
<dbReference type="InterPro" id="IPR011089">
    <property type="entry name" value="GmrSD_C"/>
</dbReference>
<dbReference type="InterPro" id="IPR004919">
    <property type="entry name" value="GmrSD_N"/>
</dbReference>
<keyword evidence="3" id="KW-0255">Endonuclease</keyword>
<evidence type="ECO:0000259" key="2">
    <source>
        <dbReference type="Pfam" id="PF07510"/>
    </source>
</evidence>
<evidence type="ECO:0000313" key="4">
    <source>
        <dbReference type="Proteomes" id="UP000758701"/>
    </source>
</evidence>
<dbReference type="Pfam" id="PF03235">
    <property type="entry name" value="GmrSD_N"/>
    <property type="match status" value="1"/>
</dbReference>
<dbReference type="Proteomes" id="UP000758701">
    <property type="component" value="Unassembled WGS sequence"/>
</dbReference>
<name>A0ABS7W2U5_STROV</name>
<dbReference type="PANTHER" id="PTHR35149">
    <property type="entry name" value="SLL5132 PROTEIN"/>
    <property type="match status" value="1"/>
</dbReference>
<evidence type="ECO:0000259" key="1">
    <source>
        <dbReference type="Pfam" id="PF03235"/>
    </source>
</evidence>
<keyword evidence="4" id="KW-1185">Reference proteome</keyword>
<dbReference type="GO" id="GO:0004519">
    <property type="term" value="F:endonuclease activity"/>
    <property type="evidence" value="ECO:0007669"/>
    <property type="project" value="UniProtKB-KW"/>
</dbReference>
<dbReference type="EMBL" id="JAHSTP010000003">
    <property type="protein sequence ID" value="MBZ6151500.1"/>
    <property type="molecule type" value="Genomic_DNA"/>
</dbReference>
<keyword evidence="3" id="KW-0540">Nuclease</keyword>
<dbReference type="RefSeq" id="WP_224310077.1">
    <property type="nucleotide sequence ID" value="NZ_JAHSST010000003.1"/>
</dbReference>
<accession>A0ABS7W2U5</accession>
<organism evidence="3 4">
    <name type="scientific">Streptomyces olivaceus</name>
    <dbReference type="NCBI Taxonomy" id="47716"/>
    <lineage>
        <taxon>Bacteria</taxon>
        <taxon>Bacillati</taxon>
        <taxon>Actinomycetota</taxon>
        <taxon>Actinomycetes</taxon>
        <taxon>Kitasatosporales</taxon>
        <taxon>Streptomycetaceae</taxon>
        <taxon>Streptomyces</taxon>
    </lineage>
</organism>
<feature type="domain" description="GmrSD restriction endonucleases N-terminal" evidence="1">
    <location>
        <begin position="25"/>
        <end position="229"/>
    </location>
</feature>
<gene>
    <name evidence="3" type="ORF">KVH32_09990</name>
</gene>
<dbReference type="PANTHER" id="PTHR35149:SF1">
    <property type="entry name" value="DUF5655 DOMAIN-CONTAINING PROTEIN"/>
    <property type="match status" value="1"/>
</dbReference>
<reference evidence="3 4" key="1">
    <citation type="submission" date="2021-06" db="EMBL/GenBank/DDBJ databases">
        <title>Ecological speciation of a Streptomyces species isolated from different habitats and geographic origins.</title>
        <authorList>
            <person name="Wang J."/>
        </authorList>
    </citation>
    <scope>NUCLEOTIDE SEQUENCE [LARGE SCALE GENOMIC DNA]</scope>
    <source>
        <strain evidence="3 4">FXJ8.012</strain>
    </source>
</reference>
<protein>
    <submittedName>
        <fullName evidence="3">DUF262 domain-containing HNH endonuclease family protein</fullName>
    </submittedName>
</protein>